<dbReference type="EMBL" id="JBBPBM010000118">
    <property type="protein sequence ID" value="KAK8506397.1"/>
    <property type="molecule type" value="Genomic_DNA"/>
</dbReference>
<evidence type="ECO:0000313" key="3">
    <source>
        <dbReference type="Proteomes" id="UP001472677"/>
    </source>
</evidence>
<comment type="caution">
    <text evidence="2">The sequence shown here is derived from an EMBL/GenBank/DDBJ whole genome shotgun (WGS) entry which is preliminary data.</text>
</comment>
<evidence type="ECO:0000256" key="1">
    <source>
        <dbReference type="SAM" id="MobiDB-lite"/>
    </source>
</evidence>
<dbReference type="PANTHER" id="PTHR33167:SF33">
    <property type="entry name" value="MYB-CC TYPE TRANSCRIPTION FACTOR LHEQLE-CONTAINING DOMAIN-CONTAINING PROTEIN"/>
    <property type="match status" value="1"/>
</dbReference>
<feature type="compositionally biased region" description="Polar residues" evidence="1">
    <location>
        <begin position="144"/>
        <end position="156"/>
    </location>
</feature>
<accession>A0ABR2BHJ9</accession>
<feature type="region of interest" description="Disordered" evidence="1">
    <location>
        <begin position="111"/>
        <end position="201"/>
    </location>
</feature>
<evidence type="ECO:0008006" key="4">
    <source>
        <dbReference type="Google" id="ProtNLM"/>
    </source>
</evidence>
<organism evidence="2 3">
    <name type="scientific">Hibiscus sabdariffa</name>
    <name type="common">roselle</name>
    <dbReference type="NCBI Taxonomy" id="183260"/>
    <lineage>
        <taxon>Eukaryota</taxon>
        <taxon>Viridiplantae</taxon>
        <taxon>Streptophyta</taxon>
        <taxon>Embryophyta</taxon>
        <taxon>Tracheophyta</taxon>
        <taxon>Spermatophyta</taxon>
        <taxon>Magnoliopsida</taxon>
        <taxon>eudicotyledons</taxon>
        <taxon>Gunneridae</taxon>
        <taxon>Pentapetalae</taxon>
        <taxon>rosids</taxon>
        <taxon>malvids</taxon>
        <taxon>Malvales</taxon>
        <taxon>Malvaceae</taxon>
        <taxon>Malvoideae</taxon>
        <taxon>Hibiscus</taxon>
    </lineage>
</organism>
<sequence>MGTKLEYRAITGIANSQSNNSFSLHSMDGVLRIRITNMESIKKTMQMHEEMFKHQVRELHRLYRVQKMLMDELKREISTNRLWATSTTSSRERSGSCSGDPMKAAKSFVLERPAGENSDEDSEIELTLSIGGGSSKKKKKKTVKNTQSQAYNQTNSEEIREADSFGSSKSKKGEDSSGPNTPLLSSPWFKHKQDLTPLNNI</sequence>
<proteinExistence type="predicted"/>
<reference evidence="2 3" key="1">
    <citation type="journal article" date="2024" name="G3 (Bethesda)">
        <title>Genome assembly of Hibiscus sabdariffa L. provides insights into metabolisms of medicinal natural products.</title>
        <authorList>
            <person name="Kim T."/>
        </authorList>
    </citation>
    <scope>NUCLEOTIDE SEQUENCE [LARGE SCALE GENOMIC DNA]</scope>
    <source>
        <strain evidence="2">TK-2024</strain>
        <tissue evidence="2">Old leaves</tissue>
    </source>
</reference>
<evidence type="ECO:0000313" key="2">
    <source>
        <dbReference type="EMBL" id="KAK8506397.1"/>
    </source>
</evidence>
<name>A0ABR2BHJ9_9ROSI</name>
<dbReference type="Proteomes" id="UP001472677">
    <property type="component" value="Unassembled WGS sequence"/>
</dbReference>
<protein>
    <recommendedName>
        <fullName evidence="4">MYB-CC type transcription factor LHEQLE-containing domain-containing protein</fullName>
    </recommendedName>
</protein>
<dbReference type="PANTHER" id="PTHR33167">
    <property type="entry name" value="TRANSCRIPTION FACTOR, PUTATIVE (DUF863)-RELATED"/>
    <property type="match status" value="1"/>
</dbReference>
<keyword evidence="3" id="KW-1185">Reference proteome</keyword>
<gene>
    <name evidence="2" type="ORF">V6N12_034131</name>
</gene>